<dbReference type="SMART" id="SM00355">
    <property type="entry name" value="ZnF_C2H2"/>
    <property type="match status" value="3"/>
</dbReference>
<keyword evidence="4" id="KW-0479">Metal-binding</keyword>
<evidence type="ECO:0000313" key="19">
    <source>
        <dbReference type="Proteomes" id="UP000594454"/>
    </source>
</evidence>
<evidence type="ECO:0000256" key="5">
    <source>
        <dbReference type="ARBA" id="ARBA00022737"/>
    </source>
</evidence>
<dbReference type="InterPro" id="IPR013087">
    <property type="entry name" value="Znf_C2H2_type"/>
</dbReference>
<dbReference type="FunFam" id="3.30.160.60:FF:001114">
    <property type="entry name" value="Zinc finger protein SNAI2"/>
    <property type="match status" value="1"/>
</dbReference>
<evidence type="ECO:0000256" key="16">
    <source>
        <dbReference type="SAM" id="MobiDB-lite"/>
    </source>
</evidence>
<feature type="region of interest" description="Disordered" evidence="16">
    <location>
        <begin position="150"/>
        <end position="175"/>
    </location>
</feature>
<comment type="subcellular location">
    <subcellularLocation>
        <location evidence="1">Nucleus</location>
    </subcellularLocation>
</comment>
<evidence type="ECO:0000256" key="8">
    <source>
        <dbReference type="ARBA" id="ARBA00023015"/>
    </source>
</evidence>
<evidence type="ECO:0000256" key="10">
    <source>
        <dbReference type="ARBA" id="ARBA00023163"/>
    </source>
</evidence>
<dbReference type="FunCoup" id="A0A7R8UG71">
    <property type="interactions" value="68"/>
</dbReference>
<feature type="domain" description="C2H2-type" evidence="17">
    <location>
        <begin position="203"/>
        <end position="230"/>
    </location>
</feature>
<keyword evidence="8" id="KW-0805">Transcription regulation</keyword>
<dbReference type="Proteomes" id="UP000594454">
    <property type="component" value="Chromosome 1"/>
</dbReference>
<dbReference type="InParanoid" id="A0A7R8UG71"/>
<evidence type="ECO:0000256" key="4">
    <source>
        <dbReference type="ARBA" id="ARBA00022723"/>
    </source>
</evidence>
<keyword evidence="9" id="KW-0238">DNA-binding</keyword>
<name>A0A7R8UG71_HERIL</name>
<evidence type="ECO:0000256" key="13">
    <source>
        <dbReference type="ARBA" id="ARBA00041200"/>
    </source>
</evidence>
<evidence type="ECO:0000256" key="9">
    <source>
        <dbReference type="ARBA" id="ARBA00023125"/>
    </source>
</evidence>
<dbReference type="InterPro" id="IPR050527">
    <property type="entry name" value="Snail/Krueppel_Znf"/>
</dbReference>
<dbReference type="InterPro" id="IPR036236">
    <property type="entry name" value="Znf_C2H2_sf"/>
</dbReference>
<evidence type="ECO:0000256" key="7">
    <source>
        <dbReference type="ARBA" id="ARBA00022833"/>
    </source>
</evidence>
<evidence type="ECO:0000256" key="15">
    <source>
        <dbReference type="PROSITE-ProRule" id="PRU00042"/>
    </source>
</evidence>
<dbReference type="EMBL" id="LR899009">
    <property type="protein sequence ID" value="CAD7080278.1"/>
    <property type="molecule type" value="Genomic_DNA"/>
</dbReference>
<organism evidence="18 19">
    <name type="scientific">Hermetia illucens</name>
    <name type="common">Black soldier fly</name>
    <dbReference type="NCBI Taxonomy" id="343691"/>
    <lineage>
        <taxon>Eukaryota</taxon>
        <taxon>Metazoa</taxon>
        <taxon>Ecdysozoa</taxon>
        <taxon>Arthropoda</taxon>
        <taxon>Hexapoda</taxon>
        <taxon>Insecta</taxon>
        <taxon>Pterygota</taxon>
        <taxon>Neoptera</taxon>
        <taxon>Endopterygota</taxon>
        <taxon>Diptera</taxon>
        <taxon>Brachycera</taxon>
        <taxon>Stratiomyomorpha</taxon>
        <taxon>Stratiomyidae</taxon>
        <taxon>Hermetiinae</taxon>
        <taxon>Hermetia</taxon>
    </lineage>
</organism>
<keyword evidence="3" id="KW-0678">Repressor</keyword>
<keyword evidence="19" id="KW-1185">Reference proteome</keyword>
<dbReference type="PROSITE" id="PS00028">
    <property type="entry name" value="ZINC_FINGER_C2H2_1"/>
    <property type="match status" value="3"/>
</dbReference>
<comment type="similarity">
    <text evidence="12">Belongs to the snail C2H2-type zinc-finger protein family.</text>
</comment>
<keyword evidence="5" id="KW-0677">Repeat</keyword>
<evidence type="ECO:0000256" key="6">
    <source>
        <dbReference type="ARBA" id="ARBA00022771"/>
    </source>
</evidence>
<dbReference type="PROSITE" id="PS50157">
    <property type="entry name" value="ZINC_FINGER_C2H2_2"/>
    <property type="match status" value="3"/>
</dbReference>
<keyword evidence="6 15" id="KW-0863">Zinc-finger</keyword>
<dbReference type="GO" id="GO:0000981">
    <property type="term" value="F:DNA-binding transcription factor activity, RNA polymerase II-specific"/>
    <property type="evidence" value="ECO:0007669"/>
    <property type="project" value="TreeGrafter"/>
</dbReference>
<keyword evidence="10" id="KW-0804">Transcription</keyword>
<evidence type="ECO:0000256" key="12">
    <source>
        <dbReference type="ARBA" id="ARBA00037948"/>
    </source>
</evidence>
<dbReference type="Pfam" id="PF00096">
    <property type="entry name" value="zf-C2H2"/>
    <property type="match status" value="2"/>
</dbReference>
<keyword evidence="7" id="KW-0862">Zinc</keyword>
<feature type="domain" description="C2H2-type" evidence="17">
    <location>
        <begin position="300"/>
        <end position="323"/>
    </location>
</feature>
<keyword evidence="2" id="KW-0217">Developmental protein</keyword>
<dbReference type="SUPFAM" id="SSF57667">
    <property type="entry name" value="beta-beta-alpha zinc fingers"/>
    <property type="match status" value="2"/>
</dbReference>
<feature type="compositionally biased region" description="Polar residues" evidence="16">
    <location>
        <begin position="155"/>
        <end position="175"/>
    </location>
</feature>
<dbReference type="PANTHER" id="PTHR24388:SF42">
    <property type="entry name" value="ZINC FINGER PROTEIN SNAI2"/>
    <property type="match status" value="1"/>
</dbReference>
<dbReference type="AlphaFoldDB" id="A0A7R8UG71"/>
<dbReference type="Gene3D" id="3.30.160.60">
    <property type="entry name" value="Classic Zinc Finger"/>
    <property type="match status" value="1"/>
</dbReference>
<dbReference type="GO" id="GO:0005634">
    <property type="term" value="C:nucleus"/>
    <property type="evidence" value="ECO:0007669"/>
    <property type="project" value="UniProtKB-SubCell"/>
</dbReference>
<feature type="domain" description="C2H2-type" evidence="17">
    <location>
        <begin position="265"/>
        <end position="292"/>
    </location>
</feature>
<accession>A0A7R8UG71</accession>
<evidence type="ECO:0000256" key="14">
    <source>
        <dbReference type="ARBA" id="ARBA00041994"/>
    </source>
</evidence>
<keyword evidence="11" id="KW-0539">Nucleus</keyword>
<evidence type="ECO:0000259" key="17">
    <source>
        <dbReference type="PROSITE" id="PS50157"/>
    </source>
</evidence>
<evidence type="ECO:0000256" key="2">
    <source>
        <dbReference type="ARBA" id="ARBA00022473"/>
    </source>
</evidence>
<sequence>MSEKSYSNCPLKKRPVQIVSRDEFVGCDVEDRDIQPIDLSATNKCESFDPGEEAVYFHRWSPQQTSRSTLSYSLAKDFLERPANNRQSLIHLRESSISPPAVSINTFPLDCSLPQDQFYLNHNNNVVRSESSENGHRPLISPSLSHISFSSVHSDNTNSNSEPEDLSVNQGSNIGHSINFRRNAHKIQMDRSGSVNNREDRYYQCTNCKKCYSTAAGLVKHEQCHLMPQDLSKANFEENVGIVRSVHFDDVKGNQGVRPHGGPRYQCPDCGKSYSTYSGLTKHQQFHCPAAEGNQVKKFFNCKNCDKVYVSLGALKMHIRTHTLPCNSVNDQASGTQIKCDYAGVDQSLYYASTVPGSYTILQSPEYPIHQEFTSVESHRYKEDIHAF</sequence>
<dbReference type="GO" id="GO:0000978">
    <property type="term" value="F:RNA polymerase II cis-regulatory region sequence-specific DNA binding"/>
    <property type="evidence" value="ECO:0007669"/>
    <property type="project" value="TreeGrafter"/>
</dbReference>
<protein>
    <recommendedName>
        <fullName evidence="13">Zinc finger protein SNAI2</fullName>
    </recommendedName>
    <alternativeName>
        <fullName evidence="14">Protein snail homolog 2</fullName>
    </alternativeName>
</protein>
<evidence type="ECO:0000256" key="3">
    <source>
        <dbReference type="ARBA" id="ARBA00022491"/>
    </source>
</evidence>
<dbReference type="GO" id="GO:0008270">
    <property type="term" value="F:zinc ion binding"/>
    <property type="evidence" value="ECO:0007669"/>
    <property type="project" value="UniProtKB-KW"/>
</dbReference>
<reference evidence="18 19" key="1">
    <citation type="submission" date="2020-11" db="EMBL/GenBank/DDBJ databases">
        <authorList>
            <person name="Wallbank WR R."/>
            <person name="Pardo Diaz C."/>
            <person name="Kozak K."/>
            <person name="Martin S."/>
            <person name="Jiggins C."/>
            <person name="Moest M."/>
            <person name="Warren A I."/>
            <person name="Generalovic N T."/>
            <person name="Byers J.R.P. K."/>
            <person name="Montejo-Kovacevich G."/>
            <person name="Yen C E."/>
        </authorList>
    </citation>
    <scope>NUCLEOTIDE SEQUENCE [LARGE SCALE GENOMIC DNA]</scope>
</reference>
<evidence type="ECO:0000256" key="1">
    <source>
        <dbReference type="ARBA" id="ARBA00004123"/>
    </source>
</evidence>
<evidence type="ECO:0000313" key="18">
    <source>
        <dbReference type="EMBL" id="CAD7080278.1"/>
    </source>
</evidence>
<gene>
    <name evidence="18" type="ORF">HERILL_LOCUS3442</name>
</gene>
<dbReference type="PANTHER" id="PTHR24388">
    <property type="entry name" value="ZINC FINGER PROTEIN"/>
    <property type="match status" value="1"/>
</dbReference>
<evidence type="ECO:0000256" key="11">
    <source>
        <dbReference type="ARBA" id="ARBA00023242"/>
    </source>
</evidence>
<proteinExistence type="inferred from homology"/>
<dbReference type="OrthoDB" id="5428132at2759"/>